<keyword evidence="8" id="KW-0443">Lipid metabolism</keyword>
<keyword evidence="16" id="KW-1185">Reference proteome</keyword>
<dbReference type="InterPro" id="IPR022924">
    <property type="entry name" value="Cardiolipin_synthase"/>
</dbReference>
<keyword evidence="10" id="KW-0594">Phospholipid biosynthesis</keyword>
<dbReference type="PANTHER" id="PTHR21248:SF22">
    <property type="entry name" value="PHOSPHOLIPASE D"/>
    <property type="match status" value="1"/>
</dbReference>
<evidence type="ECO:0000256" key="8">
    <source>
        <dbReference type="ARBA" id="ARBA00023098"/>
    </source>
</evidence>
<dbReference type="Pfam" id="PF13396">
    <property type="entry name" value="PLDc_N"/>
    <property type="match status" value="1"/>
</dbReference>
<dbReference type="SUPFAM" id="SSF56024">
    <property type="entry name" value="Phospholipase D/nuclease"/>
    <property type="match status" value="2"/>
</dbReference>
<reference evidence="16" key="1">
    <citation type="submission" date="2017-05" db="EMBL/GenBank/DDBJ databases">
        <authorList>
            <person name="Sung H."/>
        </authorList>
    </citation>
    <scope>NUCLEOTIDE SEQUENCE [LARGE SCALE GENOMIC DNA]</scope>
    <source>
        <strain evidence="16">AMac2203</strain>
    </source>
</reference>
<dbReference type="Proteomes" id="UP000243793">
    <property type="component" value="Chromosome"/>
</dbReference>
<evidence type="ECO:0000256" key="12">
    <source>
        <dbReference type="NCBIfam" id="TIGR04265"/>
    </source>
</evidence>
<evidence type="ECO:0000256" key="10">
    <source>
        <dbReference type="ARBA" id="ARBA00023209"/>
    </source>
</evidence>
<organism evidence="15 16">
    <name type="scientific">Oceanisphaera avium</name>
    <dbReference type="NCBI Taxonomy" id="1903694"/>
    <lineage>
        <taxon>Bacteria</taxon>
        <taxon>Pseudomonadati</taxon>
        <taxon>Pseudomonadota</taxon>
        <taxon>Gammaproteobacteria</taxon>
        <taxon>Aeromonadales</taxon>
        <taxon>Aeromonadaceae</taxon>
        <taxon>Oceanisphaera</taxon>
    </lineage>
</organism>
<dbReference type="AlphaFoldDB" id="A0A1Y0CVT0"/>
<dbReference type="Pfam" id="PF13091">
    <property type="entry name" value="PLDc_2"/>
    <property type="match status" value="2"/>
</dbReference>
<dbReference type="PANTHER" id="PTHR21248">
    <property type="entry name" value="CARDIOLIPIN SYNTHASE"/>
    <property type="match status" value="1"/>
</dbReference>
<dbReference type="NCBIfam" id="TIGR04265">
    <property type="entry name" value="bac_cardiolipin"/>
    <property type="match status" value="1"/>
</dbReference>
<feature type="domain" description="PLD phosphodiesterase" evidence="14">
    <location>
        <begin position="393"/>
        <end position="420"/>
    </location>
</feature>
<evidence type="ECO:0000256" key="5">
    <source>
        <dbReference type="ARBA" id="ARBA00022692"/>
    </source>
</evidence>
<keyword evidence="5 13" id="KW-0812">Transmembrane</keyword>
<dbReference type="InterPro" id="IPR025202">
    <property type="entry name" value="PLD-like_dom"/>
</dbReference>
<proteinExistence type="predicted"/>
<keyword evidence="2" id="KW-1003">Cell membrane</keyword>
<keyword evidence="9 13" id="KW-0472">Membrane</keyword>
<dbReference type="EC" id="2.7.8.-" evidence="12"/>
<accession>A0A1Y0CVT0</accession>
<dbReference type="PROSITE" id="PS50035">
    <property type="entry name" value="PLD"/>
    <property type="match status" value="2"/>
</dbReference>
<feature type="domain" description="PLD phosphodiesterase" evidence="14">
    <location>
        <begin position="214"/>
        <end position="241"/>
    </location>
</feature>
<dbReference type="CDD" id="cd09152">
    <property type="entry name" value="PLDc_EcCLS_like_1"/>
    <property type="match status" value="1"/>
</dbReference>
<dbReference type="InterPro" id="IPR001736">
    <property type="entry name" value="PLipase_D/transphosphatidylase"/>
</dbReference>
<dbReference type="GO" id="GO:0032049">
    <property type="term" value="P:cardiolipin biosynthetic process"/>
    <property type="evidence" value="ECO:0007669"/>
    <property type="project" value="UniProtKB-UniRule"/>
</dbReference>
<gene>
    <name evidence="15" type="ORF">CBP12_01625</name>
</gene>
<name>A0A1Y0CVT0_9GAMM</name>
<evidence type="ECO:0000313" key="15">
    <source>
        <dbReference type="EMBL" id="ART79007.1"/>
    </source>
</evidence>
<feature type="transmembrane region" description="Helical" evidence="13">
    <location>
        <begin position="32"/>
        <end position="51"/>
    </location>
</feature>
<dbReference type="GO" id="GO:0008808">
    <property type="term" value="F:cardiolipin synthase activity"/>
    <property type="evidence" value="ECO:0007669"/>
    <property type="project" value="UniProtKB-UniRule"/>
</dbReference>
<keyword evidence="7 13" id="KW-1133">Transmembrane helix</keyword>
<dbReference type="KEGG" id="ocm:CBP12_01625"/>
<keyword evidence="6" id="KW-0677">Repeat</keyword>
<evidence type="ECO:0000256" key="3">
    <source>
        <dbReference type="ARBA" id="ARBA00022516"/>
    </source>
</evidence>
<evidence type="ECO:0000256" key="2">
    <source>
        <dbReference type="ARBA" id="ARBA00022475"/>
    </source>
</evidence>
<evidence type="ECO:0000256" key="13">
    <source>
        <dbReference type="SAM" id="Phobius"/>
    </source>
</evidence>
<evidence type="ECO:0000256" key="1">
    <source>
        <dbReference type="ARBA" id="ARBA00004651"/>
    </source>
</evidence>
<comment type="subcellular location">
    <subcellularLocation>
        <location evidence="1">Cell membrane</location>
        <topology evidence="1">Multi-pass membrane protein</topology>
    </subcellularLocation>
</comment>
<dbReference type="Gene3D" id="3.30.870.10">
    <property type="entry name" value="Endonuclease Chain A"/>
    <property type="match status" value="2"/>
</dbReference>
<evidence type="ECO:0000256" key="7">
    <source>
        <dbReference type="ARBA" id="ARBA00022989"/>
    </source>
</evidence>
<keyword evidence="3" id="KW-0444">Lipid biosynthesis</keyword>
<evidence type="ECO:0000256" key="11">
    <source>
        <dbReference type="ARBA" id="ARBA00023264"/>
    </source>
</evidence>
<evidence type="ECO:0000256" key="4">
    <source>
        <dbReference type="ARBA" id="ARBA00022679"/>
    </source>
</evidence>
<evidence type="ECO:0000313" key="16">
    <source>
        <dbReference type="Proteomes" id="UP000243793"/>
    </source>
</evidence>
<keyword evidence="11" id="KW-1208">Phospholipid metabolism</keyword>
<keyword evidence="4" id="KW-0808">Transferase</keyword>
<dbReference type="InterPro" id="IPR027379">
    <property type="entry name" value="CLS_N"/>
</dbReference>
<dbReference type="SMART" id="SM00155">
    <property type="entry name" value="PLDc"/>
    <property type="match status" value="2"/>
</dbReference>
<dbReference type="OrthoDB" id="9814092at2"/>
<evidence type="ECO:0000259" key="14">
    <source>
        <dbReference type="PROSITE" id="PS50035"/>
    </source>
</evidence>
<dbReference type="EMBL" id="CP021376">
    <property type="protein sequence ID" value="ART79007.1"/>
    <property type="molecule type" value="Genomic_DNA"/>
</dbReference>
<dbReference type="CDD" id="cd09158">
    <property type="entry name" value="PLDc_EcCLS_like_2"/>
    <property type="match status" value="1"/>
</dbReference>
<protein>
    <recommendedName>
        <fullName evidence="12">Cardiolipin synthase</fullName>
        <ecNumber evidence="12">2.7.8.-</ecNumber>
    </recommendedName>
</protein>
<dbReference type="RefSeq" id="WP_086962337.1">
    <property type="nucleotide sequence ID" value="NZ_CP021376.1"/>
</dbReference>
<evidence type="ECO:0000256" key="9">
    <source>
        <dbReference type="ARBA" id="ARBA00023136"/>
    </source>
</evidence>
<dbReference type="GO" id="GO:0005886">
    <property type="term" value="C:plasma membrane"/>
    <property type="evidence" value="ECO:0007669"/>
    <property type="project" value="UniProtKB-SubCell"/>
</dbReference>
<sequence length="480" mass="53337">MSLVVLLHFLLVLTFTGRILLRDDLSPPGRLAWFIVLNVLPYFGIAAYFLFGEIDIGKRAVKRHDQVFDEIRTQAQDFLGKKDQVEHLIKAIYRPAFRYAGSINGFHTLAGNTAKLMADGDDTLNHLIADIDGATEHVHVLYYIWLNDDTGNALAAALIRAAQRGVICRAMADGLGSRALIKSALWQQMHQAGVELAVALSFKNLLRTLFLSRFDLRNHRKITVIDGRITYCGSRNSADPEFLPKAKYGPWIDIMLRFKGPVVAQNQLLFISDWMQATGQSLEYFNLTSKLTAQPNPQGFAAQVMGVGPTERRGATPQLFANLIASAESELIISTPYFVPNAALLESLCAAAHRGVAVTLIYPKINDSWVVSAASRSYYHQLLDAGCIIYEFKGGLLHAKTLTMDGCVSLIGSSNLDLRSFDLNYENNILLQDLATTQAIRARQYTYIDQSEQVALSTVLAWPYSRRIWNNVIATIGPIL</sequence>
<evidence type="ECO:0000256" key="6">
    <source>
        <dbReference type="ARBA" id="ARBA00022737"/>
    </source>
</evidence>